<dbReference type="SUPFAM" id="SSF51395">
    <property type="entry name" value="FMN-linked oxidoreductases"/>
    <property type="match status" value="1"/>
</dbReference>
<keyword evidence="4" id="KW-0521">NADP</keyword>
<keyword evidence="5" id="KW-0560">Oxidoreductase</keyword>
<reference evidence="7 8" key="1">
    <citation type="submission" date="2018-01" db="EMBL/GenBank/DDBJ databases">
        <title>Glutamicibacter soli strain NHPC-3 Whole genome sequence and assembly.</title>
        <authorList>
            <person name="Choudhury P."/>
            <person name="Gupta D."/>
            <person name="Sengupta K."/>
            <person name="Jawed A."/>
            <person name="Sultana N."/>
            <person name="Saha P."/>
        </authorList>
    </citation>
    <scope>NUCLEOTIDE SEQUENCE [LARGE SCALE GENOMIC DNA]</scope>
    <source>
        <strain evidence="7 8">NHPC-3</strain>
    </source>
</reference>
<dbReference type="Pfam" id="PF00724">
    <property type="entry name" value="Oxidored_FMN"/>
    <property type="match status" value="1"/>
</dbReference>
<dbReference type="InterPro" id="IPR001155">
    <property type="entry name" value="OxRdtase_FMN_N"/>
</dbReference>
<gene>
    <name evidence="7" type="ORF">C1H84_10400</name>
</gene>
<dbReference type="EMBL" id="POAF01000004">
    <property type="protein sequence ID" value="RBM01179.1"/>
    <property type="molecule type" value="Genomic_DNA"/>
</dbReference>
<dbReference type="CDD" id="cd02932">
    <property type="entry name" value="OYE_YqiM_FMN"/>
    <property type="match status" value="1"/>
</dbReference>
<comment type="caution">
    <text evidence="7">The sequence shown here is derived from an EMBL/GenBank/DDBJ whole genome shotgun (WGS) entry which is preliminary data.</text>
</comment>
<dbReference type="InterPro" id="IPR013785">
    <property type="entry name" value="Aldolase_TIM"/>
</dbReference>
<evidence type="ECO:0000256" key="1">
    <source>
        <dbReference type="ARBA" id="ARBA00001917"/>
    </source>
</evidence>
<dbReference type="AlphaFoldDB" id="A0A365YF68"/>
<sequence length="403" mass="43393">MTIDARTASTEDRALFTPLTIRGTTLPLRAGVSPMCMYAAVDGFASDFHLAHLGRFALGGAGLVIVEATAIEPRGRISHFDLGLWDDAHVEGMTRIASLLDAHGSVPGIQLGHAGRRASVREPWHAGAPLDETDALAGNPPWQTVGPSALPAGPNWPVPTEMSEAEIAESVAQWASAARRAAEAGFRYIELHGAHGYLLHSFLSPISNTRTDGYGGDTAGRIRYPLEVIRAIRKAIGDEIILAYRVSSVDGVLDGGLGIEDIVEFSRHANAAGVDVIDTSSGGITTDRSSDTRVRRGFGFHADFARAIKAETDAVVACVGFIVDPEQASRMIEDQDADIVLLGREMLDNPNWVHHARRALATDEFEHWDQRFGSALGPRLSTLQRLEESGETPLTRFEQYSGA</sequence>
<accession>A0A365YF68</accession>
<dbReference type="InterPro" id="IPR044152">
    <property type="entry name" value="YqjM-like"/>
</dbReference>
<evidence type="ECO:0000256" key="2">
    <source>
        <dbReference type="ARBA" id="ARBA00022630"/>
    </source>
</evidence>
<evidence type="ECO:0000259" key="6">
    <source>
        <dbReference type="Pfam" id="PF00724"/>
    </source>
</evidence>
<comment type="cofactor">
    <cofactor evidence="1">
        <name>FMN</name>
        <dbReference type="ChEBI" id="CHEBI:58210"/>
    </cofactor>
</comment>
<evidence type="ECO:0000313" key="7">
    <source>
        <dbReference type="EMBL" id="RBM01179.1"/>
    </source>
</evidence>
<dbReference type="GO" id="GO:0003959">
    <property type="term" value="F:NADPH dehydrogenase activity"/>
    <property type="evidence" value="ECO:0007669"/>
    <property type="project" value="InterPro"/>
</dbReference>
<evidence type="ECO:0000256" key="5">
    <source>
        <dbReference type="ARBA" id="ARBA00023002"/>
    </source>
</evidence>
<dbReference type="PANTHER" id="PTHR43303">
    <property type="entry name" value="NADPH DEHYDROGENASE C23G7.10C-RELATED"/>
    <property type="match status" value="1"/>
</dbReference>
<keyword evidence="3" id="KW-0288">FMN</keyword>
<evidence type="ECO:0000313" key="8">
    <source>
        <dbReference type="Proteomes" id="UP000252167"/>
    </source>
</evidence>
<dbReference type="RefSeq" id="WP_113607361.1">
    <property type="nucleotide sequence ID" value="NZ_JBNBOD010000001.1"/>
</dbReference>
<dbReference type="Proteomes" id="UP000252167">
    <property type="component" value="Unassembled WGS sequence"/>
</dbReference>
<feature type="domain" description="NADH:flavin oxidoreductase/NADH oxidase N-terminal" evidence="6">
    <location>
        <begin position="15"/>
        <end position="361"/>
    </location>
</feature>
<dbReference type="GO" id="GO:0010181">
    <property type="term" value="F:FMN binding"/>
    <property type="evidence" value="ECO:0007669"/>
    <property type="project" value="InterPro"/>
</dbReference>
<evidence type="ECO:0000256" key="4">
    <source>
        <dbReference type="ARBA" id="ARBA00022857"/>
    </source>
</evidence>
<keyword evidence="8" id="KW-1185">Reference proteome</keyword>
<protein>
    <submittedName>
        <fullName evidence="7">NADH:flavin oxidoreductase / NADH oxidase</fullName>
    </submittedName>
</protein>
<dbReference type="GO" id="GO:0050661">
    <property type="term" value="F:NADP binding"/>
    <property type="evidence" value="ECO:0007669"/>
    <property type="project" value="InterPro"/>
</dbReference>
<dbReference type="PANTHER" id="PTHR43303:SF4">
    <property type="entry name" value="NADPH DEHYDROGENASE C23G7.10C-RELATED"/>
    <property type="match status" value="1"/>
</dbReference>
<name>A0A365YF68_9MICC</name>
<organism evidence="7 8">
    <name type="scientific">Glutamicibacter soli</name>
    <dbReference type="NCBI Taxonomy" id="453836"/>
    <lineage>
        <taxon>Bacteria</taxon>
        <taxon>Bacillati</taxon>
        <taxon>Actinomycetota</taxon>
        <taxon>Actinomycetes</taxon>
        <taxon>Micrococcales</taxon>
        <taxon>Micrococcaceae</taxon>
        <taxon>Glutamicibacter</taxon>
    </lineage>
</organism>
<proteinExistence type="predicted"/>
<dbReference type="Gene3D" id="3.20.20.70">
    <property type="entry name" value="Aldolase class I"/>
    <property type="match status" value="1"/>
</dbReference>
<evidence type="ECO:0000256" key="3">
    <source>
        <dbReference type="ARBA" id="ARBA00022643"/>
    </source>
</evidence>
<keyword evidence="2" id="KW-0285">Flavoprotein</keyword>